<evidence type="ECO:0000313" key="1">
    <source>
        <dbReference type="EMBL" id="KXB34976.1"/>
    </source>
</evidence>
<accession>A0A133XVJ9</accession>
<proteinExistence type="predicted"/>
<comment type="caution">
    <text evidence="1">The sequence shown here is derived from an EMBL/GenBank/DDBJ whole genome shotgun (WGS) entry which is preliminary data.</text>
</comment>
<organism evidence="1 2">
    <name type="scientific">Atopobium deltae</name>
    <dbReference type="NCBI Taxonomy" id="1393034"/>
    <lineage>
        <taxon>Bacteria</taxon>
        <taxon>Bacillati</taxon>
        <taxon>Actinomycetota</taxon>
        <taxon>Coriobacteriia</taxon>
        <taxon>Coriobacteriales</taxon>
        <taxon>Atopobiaceae</taxon>
        <taxon>Atopobium</taxon>
    </lineage>
</organism>
<sequence>MQYKHRGYEHSEYEHGGRQLAGFSDLNERLMRLFYMSRFRSRLWSSQHI</sequence>
<dbReference type="Proteomes" id="UP000070675">
    <property type="component" value="Unassembled WGS sequence"/>
</dbReference>
<dbReference type="PATRIC" id="fig|1393034.3.peg.570"/>
<keyword evidence="2" id="KW-1185">Reference proteome</keyword>
<name>A0A133XVJ9_9ACTN</name>
<dbReference type="EMBL" id="LSCR01000007">
    <property type="protein sequence ID" value="KXB34976.1"/>
    <property type="molecule type" value="Genomic_DNA"/>
</dbReference>
<dbReference type="AlphaFoldDB" id="A0A133XVJ9"/>
<protein>
    <submittedName>
        <fullName evidence="1">Uncharacterized protein</fullName>
    </submittedName>
</protein>
<gene>
    <name evidence="1" type="ORF">HMPREF3192_00589</name>
</gene>
<reference evidence="2" key="1">
    <citation type="submission" date="2016-01" db="EMBL/GenBank/DDBJ databases">
        <authorList>
            <person name="Mitreva M."/>
            <person name="Pepin K.H."/>
            <person name="Mihindukulasuriya K.A."/>
            <person name="Fulton R."/>
            <person name="Fronick C."/>
            <person name="O'Laughlin M."/>
            <person name="Miner T."/>
            <person name="Herter B."/>
            <person name="Rosa B.A."/>
            <person name="Cordes M."/>
            <person name="Tomlinson C."/>
            <person name="Wollam A."/>
            <person name="Palsikar V.B."/>
            <person name="Mardis E.R."/>
            <person name="Wilson R.K."/>
        </authorList>
    </citation>
    <scope>NUCLEOTIDE SEQUENCE [LARGE SCALE GENOMIC DNA]</scope>
    <source>
        <strain evidence="2">DNF00019</strain>
    </source>
</reference>
<evidence type="ECO:0000313" key="2">
    <source>
        <dbReference type="Proteomes" id="UP000070675"/>
    </source>
</evidence>